<dbReference type="OrthoDB" id="9768147at2"/>
<dbReference type="GO" id="GO:0009279">
    <property type="term" value="C:cell outer membrane"/>
    <property type="evidence" value="ECO:0007669"/>
    <property type="project" value="UniProtKB-SubCell"/>
</dbReference>
<comment type="similarity">
    <text evidence="7">Belongs to the TonB-dependent receptor family.</text>
</comment>
<accession>A0A2G4YW11</accession>
<dbReference type="GO" id="GO:0015344">
    <property type="term" value="F:siderophore uptake transmembrane transporter activity"/>
    <property type="evidence" value="ECO:0007669"/>
    <property type="project" value="TreeGrafter"/>
</dbReference>
<evidence type="ECO:0000259" key="8">
    <source>
        <dbReference type="Pfam" id="PF25183"/>
    </source>
</evidence>
<dbReference type="SUPFAM" id="SSF56935">
    <property type="entry name" value="Porins"/>
    <property type="match status" value="1"/>
</dbReference>
<dbReference type="InterPro" id="IPR039426">
    <property type="entry name" value="TonB-dep_rcpt-like"/>
</dbReference>
<dbReference type="PROSITE" id="PS52016">
    <property type="entry name" value="TONB_DEPENDENT_REC_3"/>
    <property type="match status" value="1"/>
</dbReference>
<keyword evidence="6 7" id="KW-0998">Cell outer membrane</keyword>
<keyword evidence="5 7" id="KW-0472">Membrane</keyword>
<dbReference type="Pfam" id="PF13620">
    <property type="entry name" value="CarboxypepD_reg"/>
    <property type="match status" value="1"/>
</dbReference>
<sequence>MMSLSIGRIMKKQNEYSRKVRVLGVGLAVGLMMSTSVYAQVTTATIRGSISVEDTGSIPGAEVLAVNTKSGFSSRGTVNASGTYVLTGLVPGTYDITFSLNGEVRRTRRINVQVAQEIDLDVSLMASDELEEVVVTADGIAGSAIKTSEIGMNVSREQIRNLPQDSRNFLNFAKMAPGVSLSNNPRKQQFSSGALGASQTNYYIDGVNMKNNINEGGGVGQDSSRGSPFSQLAIEGFRVITQNFKAEYEQAGSAVITAVTRSGGNEFSGEAFVLYQDKNMVELDEFAKEREDEKADYSRKQFGAALGGPIIKDKLHFFLAYEGNRQTRTSEVVLGGSANADDIARWGDKAGVFSTPFKEDLFFGKLDYQPSYNQRMELSVNLRNEADTEQVGGISSYEQARDVVNDSIAIVFKHTYDFDDGSYNEFTANYLDSNWAQHPQNATNKEVYENVIILGGNSYEEEASQESFTVRDNYTFPVLEWKGEHLIKVGVKFANYKYVQSKLDRRTPEFIFRKDGSGNFRTRPDEVVFAPLKAQLDSTNQQMAIFIQDDWEVNDKLTINLGVRYDYETNPVNKDFVTPDHLATTLRAIEALTHDQAALETFLQNKHDANSWMGSLGAALDNGITANDLAFFDADRYITDGSQRKVYAGAIQPRIGFSYDVNGDQQTILFAGAGRYTDRALFNFTADETIRFLNPRYNVRFSDDGAPGTVLWDDKYNDPAQLAALVDTGTARPELLLMPNDLKPVSSDQFSIGVRQKVGEFNTSLTLSYIKSDNDVSYHFINMLQHRPTLDWWQFLLEGVDPGSQAGNILVADNDRKSRYMAAFLTIDKPYSEESGWGMSFAYTLSKAENKGLETFNIDYPSASETPWGIIPSNARHRIVASVIYGLPFDMKVSGFFSYSSGERYNVFKIHEPSNPYDFIRPGEGKKDSYMPIDLRLTKDIALGSHTLTLVAEAFNVFNSKNYDSYSNWDAPWVDNFGEAQSIHGGSTRRIQVGASYKF</sequence>
<feature type="domain" description="TonB-dependent transporter Oar-like beta-barrel" evidence="8">
    <location>
        <begin position="259"/>
        <end position="331"/>
    </location>
</feature>
<evidence type="ECO:0000313" key="9">
    <source>
        <dbReference type="EMBL" id="PHZ86518.1"/>
    </source>
</evidence>
<organism evidence="9 10">
    <name type="scientific">Paremcibacter congregatus</name>
    <dbReference type="NCBI Taxonomy" id="2043170"/>
    <lineage>
        <taxon>Bacteria</taxon>
        <taxon>Pseudomonadati</taxon>
        <taxon>Pseudomonadota</taxon>
        <taxon>Alphaproteobacteria</taxon>
        <taxon>Emcibacterales</taxon>
        <taxon>Emcibacteraceae</taxon>
        <taxon>Paremcibacter</taxon>
    </lineage>
</organism>
<keyword evidence="3 7" id="KW-1134">Transmembrane beta strand</keyword>
<dbReference type="GO" id="GO:0030246">
    <property type="term" value="F:carbohydrate binding"/>
    <property type="evidence" value="ECO:0007669"/>
    <property type="project" value="InterPro"/>
</dbReference>
<dbReference type="InParanoid" id="A0A2G4YW11"/>
<feature type="domain" description="TonB-dependent transporter Oar-like beta-barrel" evidence="8">
    <location>
        <begin position="355"/>
        <end position="890"/>
    </location>
</feature>
<keyword evidence="9" id="KW-0675">Receptor</keyword>
<evidence type="ECO:0000256" key="4">
    <source>
        <dbReference type="ARBA" id="ARBA00022692"/>
    </source>
</evidence>
<evidence type="ECO:0000256" key="2">
    <source>
        <dbReference type="ARBA" id="ARBA00022448"/>
    </source>
</evidence>
<protein>
    <submittedName>
        <fullName evidence="9">TonB-dependent receptor</fullName>
    </submittedName>
</protein>
<evidence type="ECO:0000313" key="10">
    <source>
        <dbReference type="Proteomes" id="UP000229730"/>
    </source>
</evidence>
<dbReference type="EMBL" id="PDEM01000007">
    <property type="protein sequence ID" value="PHZ86518.1"/>
    <property type="molecule type" value="Genomic_DNA"/>
</dbReference>
<dbReference type="Gene3D" id="2.40.170.20">
    <property type="entry name" value="TonB-dependent receptor, beta-barrel domain"/>
    <property type="match status" value="1"/>
</dbReference>
<keyword evidence="2 7" id="KW-0813">Transport</keyword>
<keyword evidence="10" id="KW-1185">Reference proteome</keyword>
<dbReference type="PANTHER" id="PTHR30069:SF46">
    <property type="entry name" value="OAR PROTEIN"/>
    <property type="match status" value="1"/>
</dbReference>
<dbReference type="Gene3D" id="2.60.40.1120">
    <property type="entry name" value="Carboxypeptidase-like, regulatory domain"/>
    <property type="match status" value="1"/>
</dbReference>
<proteinExistence type="inferred from homology"/>
<dbReference type="AlphaFoldDB" id="A0A2G4YW11"/>
<dbReference type="InterPro" id="IPR013784">
    <property type="entry name" value="Carb-bd-like_fold"/>
</dbReference>
<dbReference type="GO" id="GO:0044718">
    <property type="term" value="P:siderophore transmembrane transport"/>
    <property type="evidence" value="ECO:0007669"/>
    <property type="project" value="TreeGrafter"/>
</dbReference>
<dbReference type="Gene3D" id="2.170.130.10">
    <property type="entry name" value="TonB-dependent receptor, plug domain"/>
    <property type="match status" value="1"/>
</dbReference>
<comment type="subcellular location">
    <subcellularLocation>
        <location evidence="1 7">Cell outer membrane</location>
        <topology evidence="1 7">Multi-pass membrane protein</topology>
    </subcellularLocation>
</comment>
<evidence type="ECO:0000256" key="1">
    <source>
        <dbReference type="ARBA" id="ARBA00004571"/>
    </source>
</evidence>
<dbReference type="InterPro" id="IPR036942">
    <property type="entry name" value="Beta-barrel_TonB_sf"/>
</dbReference>
<reference evidence="9 10" key="1">
    <citation type="submission" date="2017-10" db="EMBL/GenBank/DDBJ databases">
        <title>Frigbacter circumglobatus gen. nov. sp. nov., isolated from sediment cultured in situ.</title>
        <authorList>
            <person name="Zhao Z."/>
        </authorList>
    </citation>
    <scope>NUCLEOTIDE SEQUENCE [LARGE SCALE GENOMIC DNA]</scope>
    <source>
        <strain evidence="9 10">ZYL</strain>
    </source>
</reference>
<gene>
    <name evidence="9" type="ORF">CRD36_01135</name>
</gene>
<evidence type="ECO:0000256" key="3">
    <source>
        <dbReference type="ARBA" id="ARBA00022452"/>
    </source>
</evidence>
<dbReference type="SUPFAM" id="SSF49452">
    <property type="entry name" value="Starch-binding domain-like"/>
    <property type="match status" value="1"/>
</dbReference>
<name>A0A2G4YW11_9PROT</name>
<dbReference type="Proteomes" id="UP000229730">
    <property type="component" value="Unassembled WGS sequence"/>
</dbReference>
<evidence type="ECO:0000256" key="5">
    <source>
        <dbReference type="ARBA" id="ARBA00023136"/>
    </source>
</evidence>
<comment type="caution">
    <text evidence="9">The sequence shown here is derived from an EMBL/GenBank/DDBJ whole genome shotgun (WGS) entry which is preliminary data.</text>
</comment>
<dbReference type="PANTHER" id="PTHR30069">
    <property type="entry name" value="TONB-DEPENDENT OUTER MEMBRANE RECEPTOR"/>
    <property type="match status" value="1"/>
</dbReference>
<dbReference type="InterPro" id="IPR037066">
    <property type="entry name" value="Plug_dom_sf"/>
</dbReference>
<keyword evidence="4 7" id="KW-0812">Transmembrane</keyword>
<dbReference type="Pfam" id="PF25183">
    <property type="entry name" value="OMP_b-brl_4"/>
    <property type="match status" value="2"/>
</dbReference>
<evidence type="ECO:0000256" key="7">
    <source>
        <dbReference type="PROSITE-ProRule" id="PRU01360"/>
    </source>
</evidence>
<evidence type="ECO:0000256" key="6">
    <source>
        <dbReference type="ARBA" id="ARBA00023237"/>
    </source>
</evidence>
<dbReference type="InterPro" id="IPR057601">
    <property type="entry name" value="Oar-like_b-barrel"/>
</dbReference>